<dbReference type="InterPro" id="IPR051579">
    <property type="entry name" value="DDR_Transcriptional_Reg"/>
</dbReference>
<proteinExistence type="predicted"/>
<dbReference type="SUPFAM" id="SSF55729">
    <property type="entry name" value="Acyl-CoA N-acyltransferases (Nat)"/>
    <property type="match status" value="1"/>
</dbReference>
<evidence type="ECO:0000259" key="4">
    <source>
        <dbReference type="PROSITE" id="PS50172"/>
    </source>
</evidence>
<keyword evidence="2" id="KW-0227">DNA damage</keyword>
<organism evidence="6 7">
    <name type="scientific">Dendrobium chrysotoxum</name>
    <name type="common">Orchid</name>
    <dbReference type="NCBI Taxonomy" id="161865"/>
    <lineage>
        <taxon>Eukaryota</taxon>
        <taxon>Viridiplantae</taxon>
        <taxon>Streptophyta</taxon>
        <taxon>Embryophyta</taxon>
        <taxon>Tracheophyta</taxon>
        <taxon>Spermatophyta</taxon>
        <taxon>Magnoliopsida</taxon>
        <taxon>Liliopsida</taxon>
        <taxon>Asparagales</taxon>
        <taxon>Orchidaceae</taxon>
        <taxon>Epidendroideae</taxon>
        <taxon>Malaxideae</taxon>
        <taxon>Dendrobiinae</taxon>
        <taxon>Dendrobium</taxon>
    </lineage>
</organism>
<dbReference type="Pfam" id="PF16589">
    <property type="entry name" value="BRCT_2"/>
    <property type="match status" value="1"/>
</dbReference>
<sequence length="650" mass="72215">MAGRKRSTSSPICIGNCKVEIEGGSVVCESTGKGIVLSSKNDARIKCDSKKETSGRYYSRRRSKDCLQDNGMRTLTWADHTFMLLNPKDVDSRNKALLQEALKIYMEELPTMSYAANTGKASQFLERCLSSGKYSTLMFCSNSLEVSIKVIAAVTFQIIPVDTQFAEIPLAAVASKFQRKGIGCMMYEELKERLRRVGVSTLFCWADMESEQFWHKQGFITVGVVDGKGKARKLPVRADIRRALCFPGDATLMVAHLKKDIVTLMESSKHVETNFSSKSNMIICRFSEPSRLGEIAVISNSNTSSVKETDQGDFGVNNTPLLHPKKDFSLKDMVNAKDVAENACHADERFFSSRLRGKRLVWEASVSSLKSKRVKGSHVPDDSSCSDQNCDSLHGEGNYDCFSEHSLAALGCHQLSKEIPNLVTHSNLTTHSQGERLAQESAGRDIKGNFPRIMFMNIADDDKKSKLAKIVEELGGSVTSSGNSSTHVITGKARRTLNFCLSLCSGTWIVSANWLKSSFREGKFLDESQHILEDEDYHVKYKCKLRDAVIRARANPHSLLRGYQVCLSKHIQPSVNDLSSIISSAGGSVIRDLQCMLEPSKTIFLTCEEDMEQALLAAKMGVLTFSSDWLMNCVMRQELELDAHQFAESL</sequence>
<dbReference type="PANTHER" id="PTHR23196">
    <property type="entry name" value="PAX TRANSCRIPTION ACTIVATION DOMAIN INTERACTING PROTEIN"/>
    <property type="match status" value="1"/>
</dbReference>
<evidence type="ECO:0000256" key="1">
    <source>
        <dbReference type="ARBA" id="ARBA00004123"/>
    </source>
</evidence>
<comment type="subcellular location">
    <subcellularLocation>
        <location evidence="1">Nucleus</location>
    </subcellularLocation>
</comment>
<evidence type="ECO:0000256" key="2">
    <source>
        <dbReference type="ARBA" id="ARBA00022763"/>
    </source>
</evidence>
<dbReference type="SMART" id="SM00292">
    <property type="entry name" value="BRCT"/>
    <property type="match status" value="2"/>
</dbReference>
<dbReference type="Proteomes" id="UP000775213">
    <property type="component" value="Unassembled WGS sequence"/>
</dbReference>
<reference evidence="6 7" key="1">
    <citation type="journal article" date="2021" name="Hortic Res">
        <title>Chromosome-scale assembly of the Dendrobium chrysotoxum genome enhances the understanding of orchid evolution.</title>
        <authorList>
            <person name="Zhang Y."/>
            <person name="Zhang G.Q."/>
            <person name="Zhang D."/>
            <person name="Liu X.D."/>
            <person name="Xu X.Y."/>
            <person name="Sun W.H."/>
            <person name="Yu X."/>
            <person name="Zhu X."/>
            <person name="Wang Z.W."/>
            <person name="Zhao X."/>
            <person name="Zhong W.Y."/>
            <person name="Chen H."/>
            <person name="Yin W.L."/>
            <person name="Huang T."/>
            <person name="Niu S.C."/>
            <person name="Liu Z.J."/>
        </authorList>
    </citation>
    <scope>NUCLEOTIDE SEQUENCE [LARGE SCALE GENOMIC DNA]</scope>
    <source>
        <strain evidence="6">Lindl</strain>
    </source>
</reference>
<dbReference type="GO" id="GO:0005634">
    <property type="term" value="C:nucleus"/>
    <property type="evidence" value="ECO:0007669"/>
    <property type="project" value="UniProtKB-SubCell"/>
</dbReference>
<name>A0AAV7HPJ8_DENCH</name>
<dbReference type="GO" id="GO:0016747">
    <property type="term" value="F:acyltransferase activity, transferring groups other than amino-acyl groups"/>
    <property type="evidence" value="ECO:0007669"/>
    <property type="project" value="InterPro"/>
</dbReference>
<dbReference type="Pfam" id="PF16770">
    <property type="entry name" value="RTT107_BRCT_5"/>
    <property type="match status" value="1"/>
</dbReference>
<dbReference type="InterPro" id="IPR001357">
    <property type="entry name" value="BRCT_dom"/>
</dbReference>
<dbReference type="PROSITE" id="PS51186">
    <property type="entry name" value="GNAT"/>
    <property type="match status" value="1"/>
</dbReference>
<dbReference type="GO" id="GO:0006974">
    <property type="term" value="P:DNA damage response"/>
    <property type="evidence" value="ECO:0007669"/>
    <property type="project" value="UniProtKB-KW"/>
</dbReference>
<dbReference type="PROSITE" id="PS50172">
    <property type="entry name" value="BRCT"/>
    <property type="match status" value="2"/>
</dbReference>
<keyword evidence="3" id="KW-0539">Nucleus</keyword>
<evidence type="ECO:0000259" key="5">
    <source>
        <dbReference type="PROSITE" id="PS51186"/>
    </source>
</evidence>
<dbReference type="CDD" id="cd17744">
    <property type="entry name" value="BRCT_MDC1_rpt1"/>
    <property type="match status" value="1"/>
</dbReference>
<comment type="caution">
    <text evidence="6">The sequence shown here is derived from an EMBL/GenBank/DDBJ whole genome shotgun (WGS) entry which is preliminary data.</text>
</comment>
<gene>
    <name evidence="6" type="ORF">IEQ34_000100</name>
</gene>
<protein>
    <submittedName>
        <fullName evidence="6">Uncharacterized protein</fullName>
    </submittedName>
</protein>
<dbReference type="PANTHER" id="PTHR23196:SF8">
    <property type="entry name" value="N-ACETYLTRANSFERASE"/>
    <property type="match status" value="1"/>
</dbReference>
<dbReference type="InterPro" id="IPR016181">
    <property type="entry name" value="Acyl_CoA_acyltransferase"/>
</dbReference>
<dbReference type="Gene3D" id="3.40.630.30">
    <property type="match status" value="1"/>
</dbReference>
<dbReference type="Gene3D" id="3.40.50.10190">
    <property type="entry name" value="BRCT domain"/>
    <property type="match status" value="2"/>
</dbReference>
<dbReference type="EMBL" id="JAGFBR010000001">
    <property type="protein sequence ID" value="KAH0470377.1"/>
    <property type="molecule type" value="Genomic_DNA"/>
</dbReference>
<dbReference type="SUPFAM" id="SSF52113">
    <property type="entry name" value="BRCT domain"/>
    <property type="match status" value="2"/>
</dbReference>
<feature type="domain" description="BRCT" evidence="4">
    <location>
        <begin position="555"/>
        <end position="639"/>
    </location>
</feature>
<dbReference type="CDD" id="cd04301">
    <property type="entry name" value="NAT_SF"/>
    <property type="match status" value="1"/>
</dbReference>
<dbReference type="Pfam" id="PF00583">
    <property type="entry name" value="Acetyltransf_1"/>
    <property type="match status" value="1"/>
</dbReference>
<dbReference type="InterPro" id="IPR036420">
    <property type="entry name" value="BRCT_dom_sf"/>
</dbReference>
<keyword evidence="7" id="KW-1185">Reference proteome</keyword>
<accession>A0AAV7HPJ8</accession>
<evidence type="ECO:0000313" key="7">
    <source>
        <dbReference type="Proteomes" id="UP000775213"/>
    </source>
</evidence>
<feature type="domain" description="BRCT" evidence="4">
    <location>
        <begin position="453"/>
        <end position="532"/>
    </location>
</feature>
<feature type="domain" description="N-acetyltransferase" evidence="5">
    <location>
        <begin position="88"/>
        <end position="241"/>
    </location>
</feature>
<dbReference type="AlphaFoldDB" id="A0AAV7HPJ8"/>
<dbReference type="InterPro" id="IPR000182">
    <property type="entry name" value="GNAT_dom"/>
</dbReference>
<evidence type="ECO:0000256" key="3">
    <source>
        <dbReference type="ARBA" id="ARBA00023242"/>
    </source>
</evidence>
<evidence type="ECO:0000313" key="6">
    <source>
        <dbReference type="EMBL" id="KAH0470377.1"/>
    </source>
</evidence>